<dbReference type="InterPro" id="IPR036259">
    <property type="entry name" value="MFS_trans_sf"/>
</dbReference>
<feature type="transmembrane region" description="Helical" evidence="1">
    <location>
        <begin position="105"/>
        <end position="125"/>
    </location>
</feature>
<name>A0A6J7EMQ9_9ZZZZ</name>
<evidence type="ECO:0000256" key="1">
    <source>
        <dbReference type="SAM" id="Phobius"/>
    </source>
</evidence>
<feature type="transmembrane region" description="Helical" evidence="1">
    <location>
        <begin position="280"/>
        <end position="299"/>
    </location>
</feature>
<gene>
    <name evidence="3" type="ORF">UFOPK3402_01651</name>
</gene>
<dbReference type="InterPro" id="IPR052524">
    <property type="entry name" value="MFS_Cyanate_Porter"/>
</dbReference>
<feature type="transmembrane region" description="Helical" evidence="1">
    <location>
        <begin position="165"/>
        <end position="183"/>
    </location>
</feature>
<dbReference type="AlphaFoldDB" id="A0A6J7EMQ9"/>
<dbReference type="Pfam" id="PF07690">
    <property type="entry name" value="MFS_1"/>
    <property type="match status" value="2"/>
</dbReference>
<keyword evidence="1" id="KW-0812">Transmembrane</keyword>
<dbReference type="PANTHER" id="PTHR23523:SF1">
    <property type="entry name" value="CYANATE TRANSPORT PROTEIN CYNX"/>
    <property type="match status" value="1"/>
</dbReference>
<dbReference type="Gene3D" id="1.20.1250.20">
    <property type="entry name" value="MFS general substrate transporter like domains"/>
    <property type="match status" value="2"/>
</dbReference>
<keyword evidence="1" id="KW-0472">Membrane</keyword>
<reference evidence="3" key="1">
    <citation type="submission" date="2020-05" db="EMBL/GenBank/DDBJ databases">
        <authorList>
            <person name="Chiriac C."/>
            <person name="Salcher M."/>
            <person name="Ghai R."/>
            <person name="Kavagutti S V."/>
        </authorList>
    </citation>
    <scope>NUCLEOTIDE SEQUENCE</scope>
</reference>
<proteinExistence type="predicted"/>
<dbReference type="InterPro" id="IPR011701">
    <property type="entry name" value="MFS"/>
</dbReference>
<sequence length="396" mass="41165">MTSPSARRQRILLLSAIALVAFNLRAALTSVPTVVVDIQSATGMNDIAVGALTTLPVLSMGAFALAVPAIARRVGRSQTVWLAMALLVVAMGSRLWAALPGVLPASALLAGVGIALAAGLVPGIIREQAPDAVGMATGLWTSSMFAGATAAAALTVPIAQLTGSWTTALAVWAIPAALAWLLWTSVERPYRRSADARDASASVSLRALPWRDANAWALTAYLTLNSIVFYSAIAWLDPSYADRGWSPVDSGVLFGLFSVSQIVAALLLPPLAQRISARRTLFGSTVVLSTAALLSIAFAPDFLPVAVLMAFGLSHSGGFTIALAMLSEYSRDGASSARLTAMAFSVTFLVAALGPLLTGVVLEWSGSWTVVYLLLAIVCAAQLPPIARLRRGITIG</sequence>
<accession>A0A6J7EMQ9</accession>
<feature type="domain" description="Major facilitator superfamily (MFS) profile" evidence="2">
    <location>
        <begin position="11"/>
        <end position="394"/>
    </location>
</feature>
<dbReference type="GO" id="GO:0022857">
    <property type="term" value="F:transmembrane transporter activity"/>
    <property type="evidence" value="ECO:0007669"/>
    <property type="project" value="InterPro"/>
</dbReference>
<protein>
    <submittedName>
        <fullName evidence="3">Unannotated protein</fullName>
    </submittedName>
</protein>
<feature type="transmembrane region" description="Helical" evidence="1">
    <location>
        <begin position="137"/>
        <end position="159"/>
    </location>
</feature>
<dbReference type="PROSITE" id="PS50850">
    <property type="entry name" value="MFS"/>
    <property type="match status" value="1"/>
</dbReference>
<feature type="transmembrane region" description="Helical" evidence="1">
    <location>
        <begin position="305"/>
        <end position="327"/>
    </location>
</feature>
<dbReference type="InterPro" id="IPR020846">
    <property type="entry name" value="MFS_dom"/>
</dbReference>
<evidence type="ECO:0000259" key="2">
    <source>
        <dbReference type="PROSITE" id="PS50850"/>
    </source>
</evidence>
<feature type="transmembrane region" description="Helical" evidence="1">
    <location>
        <begin position="215"/>
        <end position="236"/>
    </location>
</feature>
<keyword evidence="1" id="KW-1133">Transmembrane helix</keyword>
<feature type="transmembrane region" description="Helical" evidence="1">
    <location>
        <begin position="368"/>
        <end position="387"/>
    </location>
</feature>
<dbReference type="EMBL" id="CAFBLS010000244">
    <property type="protein sequence ID" value="CAB4884687.1"/>
    <property type="molecule type" value="Genomic_DNA"/>
</dbReference>
<dbReference type="PANTHER" id="PTHR23523">
    <property type="match status" value="1"/>
</dbReference>
<feature type="transmembrane region" description="Helical" evidence="1">
    <location>
        <begin position="248"/>
        <end position="268"/>
    </location>
</feature>
<organism evidence="3">
    <name type="scientific">freshwater metagenome</name>
    <dbReference type="NCBI Taxonomy" id="449393"/>
    <lineage>
        <taxon>unclassified sequences</taxon>
        <taxon>metagenomes</taxon>
        <taxon>ecological metagenomes</taxon>
    </lineage>
</organism>
<feature type="transmembrane region" description="Helical" evidence="1">
    <location>
        <begin position="79"/>
        <end position="99"/>
    </location>
</feature>
<dbReference type="SUPFAM" id="SSF103473">
    <property type="entry name" value="MFS general substrate transporter"/>
    <property type="match status" value="1"/>
</dbReference>
<feature type="transmembrane region" description="Helical" evidence="1">
    <location>
        <begin position="47"/>
        <end position="67"/>
    </location>
</feature>
<feature type="transmembrane region" description="Helical" evidence="1">
    <location>
        <begin position="339"/>
        <end position="362"/>
    </location>
</feature>
<evidence type="ECO:0000313" key="3">
    <source>
        <dbReference type="EMBL" id="CAB4884687.1"/>
    </source>
</evidence>